<dbReference type="Proteomes" id="UP000463700">
    <property type="component" value="Unassembled WGS sequence"/>
</dbReference>
<keyword evidence="4 6" id="KW-1133">Transmembrane helix</keyword>
<proteinExistence type="predicted"/>
<name>A0A6N6WBB1_9BURK</name>
<feature type="transmembrane region" description="Helical" evidence="6">
    <location>
        <begin position="23"/>
        <end position="44"/>
    </location>
</feature>
<dbReference type="InterPro" id="IPR000802">
    <property type="entry name" value="Arsenical_pump_ArsB"/>
</dbReference>
<dbReference type="EMBL" id="VOSW01000050">
    <property type="protein sequence ID" value="KAE8757188.1"/>
    <property type="molecule type" value="Genomic_DNA"/>
</dbReference>
<evidence type="ECO:0000256" key="2">
    <source>
        <dbReference type="ARBA" id="ARBA00022475"/>
    </source>
</evidence>
<evidence type="ECO:0000256" key="4">
    <source>
        <dbReference type="ARBA" id="ARBA00022989"/>
    </source>
</evidence>
<dbReference type="PANTHER" id="PTHR43302:SF5">
    <property type="entry name" value="TRANSPORTER ARSB-RELATED"/>
    <property type="match status" value="1"/>
</dbReference>
<evidence type="ECO:0000256" key="6">
    <source>
        <dbReference type="SAM" id="Phobius"/>
    </source>
</evidence>
<evidence type="ECO:0000256" key="1">
    <source>
        <dbReference type="ARBA" id="ARBA00004651"/>
    </source>
</evidence>
<evidence type="ECO:0000256" key="5">
    <source>
        <dbReference type="ARBA" id="ARBA00023136"/>
    </source>
</evidence>
<dbReference type="AlphaFoldDB" id="A0A6N6WBB1"/>
<protein>
    <recommendedName>
        <fullName evidence="9">Arsenic transporter</fullName>
    </recommendedName>
</protein>
<comment type="subcellular location">
    <subcellularLocation>
        <location evidence="1">Cell membrane</location>
        <topology evidence="1">Multi-pass membrane protein</topology>
    </subcellularLocation>
</comment>
<sequence length="212" mass="22532">MTVLVVVCLVVVNINHENRKKPFAHLAEISWAVLPLVAGLFVLVEGLQRTGVINSLAQVLHAAYQHSATHAGWWSGAAVALTSNLINNLPAGLIAGSALATAHAPTQVASAALIGVDLGPNLAVTGSLATILWLNALRRDGIEVSALSFLKLGIVVATPALIAALASVAMMSGAWPELSLSSWVPVQVTSRWRHGRRRQVRYTVRSWHRGLE</sequence>
<evidence type="ECO:0000313" key="7">
    <source>
        <dbReference type="EMBL" id="KAE8757188.1"/>
    </source>
</evidence>
<evidence type="ECO:0000313" key="8">
    <source>
        <dbReference type="Proteomes" id="UP000463700"/>
    </source>
</evidence>
<dbReference type="GO" id="GO:0005886">
    <property type="term" value="C:plasma membrane"/>
    <property type="evidence" value="ECO:0007669"/>
    <property type="project" value="UniProtKB-SubCell"/>
</dbReference>
<dbReference type="PANTHER" id="PTHR43302">
    <property type="entry name" value="TRANSPORTER ARSB-RELATED"/>
    <property type="match status" value="1"/>
</dbReference>
<dbReference type="PRINTS" id="PR00758">
    <property type="entry name" value="ARSENICPUMP"/>
</dbReference>
<keyword evidence="3 6" id="KW-0812">Transmembrane</keyword>
<dbReference type="GO" id="GO:0015105">
    <property type="term" value="F:arsenite transmembrane transporter activity"/>
    <property type="evidence" value="ECO:0007669"/>
    <property type="project" value="InterPro"/>
</dbReference>
<keyword evidence="2" id="KW-1003">Cell membrane</keyword>
<gene>
    <name evidence="7" type="ORF">FSO04_24900</name>
</gene>
<keyword evidence="5 6" id="KW-0472">Membrane</keyword>
<evidence type="ECO:0008006" key="9">
    <source>
        <dbReference type="Google" id="ProtNLM"/>
    </source>
</evidence>
<organism evidence="7 8">
    <name type="scientific">Paraburkholderia madseniana</name>
    <dbReference type="NCBI Taxonomy" id="2599607"/>
    <lineage>
        <taxon>Bacteria</taxon>
        <taxon>Pseudomonadati</taxon>
        <taxon>Pseudomonadota</taxon>
        <taxon>Betaproteobacteria</taxon>
        <taxon>Burkholderiales</taxon>
        <taxon>Burkholderiaceae</taxon>
        <taxon>Paraburkholderia</taxon>
    </lineage>
</organism>
<dbReference type="Pfam" id="PF02040">
    <property type="entry name" value="ArsB"/>
    <property type="match status" value="1"/>
</dbReference>
<feature type="transmembrane region" description="Helical" evidence="6">
    <location>
        <begin position="118"/>
        <end position="137"/>
    </location>
</feature>
<evidence type="ECO:0000256" key="3">
    <source>
        <dbReference type="ARBA" id="ARBA00022692"/>
    </source>
</evidence>
<comment type="caution">
    <text evidence="7">The sequence shown here is derived from an EMBL/GenBank/DDBJ whole genome shotgun (WGS) entry which is preliminary data.</text>
</comment>
<accession>A0A6N6WBB1</accession>
<feature type="transmembrane region" description="Helical" evidence="6">
    <location>
        <begin position="149"/>
        <end position="175"/>
    </location>
</feature>
<dbReference type="OrthoDB" id="9774335at2"/>
<reference evidence="7 8" key="1">
    <citation type="journal article" date="2020" name="Int. J. Syst. Evol. Microbiol.">
        <title>Paraburkholderia madseniana sp. nov., a phenolic acid-degrading bacterium isolated from acidic forest soil.</title>
        <authorList>
            <person name="Wilhelm R.C."/>
            <person name="Murphy S.J.L."/>
            <person name="Feriancek N.M."/>
            <person name="Karasz D.C."/>
            <person name="DeRito C.M."/>
            <person name="Newman J.D."/>
            <person name="Buckley D.H."/>
        </authorList>
    </citation>
    <scope>NUCLEOTIDE SEQUENCE [LARGE SCALE GENOMIC DNA]</scope>
    <source>
        <strain evidence="7 8">RP11</strain>
    </source>
</reference>